<dbReference type="Pfam" id="PF08544">
    <property type="entry name" value="GHMP_kinases_C"/>
    <property type="match status" value="1"/>
</dbReference>
<dbReference type="InterPro" id="IPR020568">
    <property type="entry name" value="Ribosomal_Su5_D2-typ_SF"/>
</dbReference>
<dbReference type="InterPro" id="IPR013750">
    <property type="entry name" value="GHMP_kinase_C_dom"/>
</dbReference>
<organism evidence="10">
    <name type="scientific">marine metagenome</name>
    <dbReference type="NCBI Taxonomy" id="408172"/>
    <lineage>
        <taxon>unclassified sequences</taxon>
        <taxon>metagenomes</taxon>
        <taxon>ecological metagenomes</taxon>
    </lineage>
</organism>
<evidence type="ECO:0000256" key="4">
    <source>
        <dbReference type="ARBA" id="ARBA00022741"/>
    </source>
</evidence>
<evidence type="ECO:0000259" key="8">
    <source>
        <dbReference type="Pfam" id="PF00288"/>
    </source>
</evidence>
<dbReference type="Gene3D" id="3.30.230.10">
    <property type="match status" value="1"/>
</dbReference>
<keyword evidence="6" id="KW-0067">ATP-binding</keyword>
<dbReference type="InterPro" id="IPR036554">
    <property type="entry name" value="GHMP_kinase_C_sf"/>
</dbReference>
<dbReference type="SUPFAM" id="SSF55060">
    <property type="entry name" value="GHMP Kinase, C-terminal domain"/>
    <property type="match status" value="1"/>
</dbReference>
<dbReference type="GO" id="GO:0016114">
    <property type="term" value="P:terpenoid biosynthetic process"/>
    <property type="evidence" value="ECO:0007669"/>
    <property type="project" value="InterPro"/>
</dbReference>
<dbReference type="Pfam" id="PF00288">
    <property type="entry name" value="GHMP_kinases_N"/>
    <property type="match status" value="1"/>
</dbReference>
<dbReference type="InterPro" id="IPR014721">
    <property type="entry name" value="Ribsml_uS5_D2-typ_fold_subgr"/>
</dbReference>
<gene>
    <name evidence="10" type="ORF">METZ01_LOCUS141627</name>
</gene>
<dbReference type="PIRSF" id="PIRSF010376">
    <property type="entry name" value="IspE"/>
    <property type="match status" value="1"/>
</dbReference>
<reference evidence="10" key="1">
    <citation type="submission" date="2018-05" db="EMBL/GenBank/DDBJ databases">
        <authorList>
            <person name="Lanie J.A."/>
            <person name="Ng W.-L."/>
            <person name="Kazmierczak K.M."/>
            <person name="Andrzejewski T.M."/>
            <person name="Davidsen T.M."/>
            <person name="Wayne K.J."/>
            <person name="Tettelin H."/>
            <person name="Glass J.I."/>
            <person name="Rusch D."/>
            <person name="Podicherti R."/>
            <person name="Tsui H.-C.T."/>
            <person name="Winkler M.E."/>
        </authorList>
    </citation>
    <scope>NUCLEOTIDE SEQUENCE</scope>
</reference>
<evidence type="ECO:0000256" key="1">
    <source>
        <dbReference type="ARBA" id="ARBA00009684"/>
    </source>
</evidence>
<dbReference type="InterPro" id="IPR006204">
    <property type="entry name" value="GHMP_kinase_N_dom"/>
</dbReference>
<dbReference type="Gene3D" id="3.30.70.890">
    <property type="entry name" value="GHMP kinase, C-terminal domain"/>
    <property type="match status" value="1"/>
</dbReference>
<evidence type="ECO:0000256" key="2">
    <source>
        <dbReference type="ARBA" id="ARBA00012052"/>
    </source>
</evidence>
<dbReference type="AlphaFoldDB" id="A0A381ZJ38"/>
<dbReference type="GO" id="GO:0050515">
    <property type="term" value="F:4-(cytidine 5'-diphospho)-2-C-methyl-D-erythritol kinase activity"/>
    <property type="evidence" value="ECO:0007669"/>
    <property type="project" value="UniProtKB-EC"/>
</dbReference>
<name>A0A381ZJ38_9ZZZZ</name>
<protein>
    <recommendedName>
        <fullName evidence="2">4-(cytidine 5'-diphospho)-2-C-methyl-D-erythritol kinase</fullName>
        <ecNumber evidence="2">2.7.1.148</ecNumber>
    </recommendedName>
    <alternativeName>
        <fullName evidence="7">4-(cytidine-5'-diphospho)-2-C-methyl-D-erythritol kinase</fullName>
    </alternativeName>
</protein>
<dbReference type="SUPFAM" id="SSF54211">
    <property type="entry name" value="Ribosomal protein S5 domain 2-like"/>
    <property type="match status" value="1"/>
</dbReference>
<proteinExistence type="inferred from homology"/>
<comment type="similarity">
    <text evidence="1">Belongs to the GHMP kinase family. IspE subfamily.</text>
</comment>
<sequence length="284" mass="30731">MSLVLKTPCKVNLLLNILCRREDGFHELETIIQPVPLYDELRIEKDGNGIELTCSDARLPVKEDNLVYRAAAAYLGAIEQGGVRIHLQKNLPIAAGIGAGSGNAAFTLRGLNELFDHPLDEGQLQTMAAALGSDVPFYLQNGPALGSGRGDLVESVEPFPVLTGKGLLLIYPDFGVSTQWAYQQLGGMPEAYGESGQMELMVQNLRSGELNGFYNSLEEPVFQKYVILPVLKQFLLDEGALVALMSGSGSTTFAITGDRAAAEVLRVKYHERFGQGGWSASVEI</sequence>
<evidence type="ECO:0000313" key="10">
    <source>
        <dbReference type="EMBL" id="SVA88773.1"/>
    </source>
</evidence>
<evidence type="ECO:0000256" key="7">
    <source>
        <dbReference type="ARBA" id="ARBA00032554"/>
    </source>
</evidence>
<dbReference type="NCBIfam" id="TIGR00154">
    <property type="entry name" value="ispE"/>
    <property type="match status" value="1"/>
</dbReference>
<feature type="domain" description="GHMP kinase C-terminal" evidence="9">
    <location>
        <begin position="208"/>
        <end position="268"/>
    </location>
</feature>
<feature type="domain" description="GHMP kinase N-terminal" evidence="8">
    <location>
        <begin position="65"/>
        <end position="138"/>
    </location>
</feature>
<evidence type="ECO:0000256" key="5">
    <source>
        <dbReference type="ARBA" id="ARBA00022777"/>
    </source>
</evidence>
<dbReference type="HAMAP" id="MF_00061">
    <property type="entry name" value="IspE"/>
    <property type="match status" value="1"/>
</dbReference>
<accession>A0A381ZJ38</accession>
<evidence type="ECO:0000256" key="6">
    <source>
        <dbReference type="ARBA" id="ARBA00022840"/>
    </source>
</evidence>
<dbReference type="EC" id="2.7.1.148" evidence="2"/>
<evidence type="ECO:0000259" key="9">
    <source>
        <dbReference type="Pfam" id="PF08544"/>
    </source>
</evidence>
<dbReference type="EMBL" id="UINC01021366">
    <property type="protein sequence ID" value="SVA88773.1"/>
    <property type="molecule type" value="Genomic_DNA"/>
</dbReference>
<keyword evidence="4" id="KW-0547">Nucleotide-binding</keyword>
<keyword evidence="5" id="KW-0418">Kinase</keyword>
<keyword evidence="3" id="KW-0808">Transferase</keyword>
<dbReference type="PANTHER" id="PTHR43527">
    <property type="entry name" value="4-DIPHOSPHOCYTIDYL-2-C-METHYL-D-ERYTHRITOL KINASE, CHLOROPLASTIC"/>
    <property type="match status" value="1"/>
</dbReference>
<dbReference type="GO" id="GO:0005524">
    <property type="term" value="F:ATP binding"/>
    <property type="evidence" value="ECO:0007669"/>
    <property type="project" value="UniProtKB-KW"/>
</dbReference>
<dbReference type="InterPro" id="IPR004424">
    <property type="entry name" value="IspE"/>
</dbReference>
<dbReference type="PANTHER" id="PTHR43527:SF2">
    <property type="entry name" value="4-DIPHOSPHOCYTIDYL-2-C-METHYL-D-ERYTHRITOL KINASE, CHLOROPLASTIC"/>
    <property type="match status" value="1"/>
</dbReference>
<evidence type="ECO:0000256" key="3">
    <source>
        <dbReference type="ARBA" id="ARBA00022679"/>
    </source>
</evidence>